<evidence type="ECO:0000313" key="3">
    <source>
        <dbReference type="Proteomes" id="UP001202328"/>
    </source>
</evidence>
<dbReference type="GO" id="GO:0003723">
    <property type="term" value="F:RNA binding"/>
    <property type="evidence" value="ECO:0007669"/>
    <property type="project" value="InterPro"/>
</dbReference>
<evidence type="ECO:0000313" key="2">
    <source>
        <dbReference type="EMBL" id="KAI3853588.1"/>
    </source>
</evidence>
<feature type="chain" id="PRO_5042210887" evidence="1">
    <location>
        <begin position="27"/>
        <end position="218"/>
    </location>
</feature>
<dbReference type="AlphaFoldDB" id="A0AAD4S194"/>
<dbReference type="Proteomes" id="UP001202328">
    <property type="component" value="Unassembled WGS sequence"/>
</dbReference>
<name>A0AAD4S194_9MAGN</name>
<protein>
    <submittedName>
        <fullName evidence="2">Uncharacterized protein</fullName>
    </submittedName>
</protein>
<keyword evidence="3" id="KW-1185">Reference proteome</keyword>
<feature type="signal peptide" evidence="1">
    <location>
        <begin position="1"/>
        <end position="26"/>
    </location>
</feature>
<reference evidence="2" key="1">
    <citation type="submission" date="2022-04" db="EMBL/GenBank/DDBJ databases">
        <title>A functionally conserved STORR gene fusion in Papaver species that diverged 16.8 million years ago.</title>
        <authorList>
            <person name="Catania T."/>
        </authorList>
    </citation>
    <scope>NUCLEOTIDE SEQUENCE</scope>
    <source>
        <strain evidence="2">S-188037</strain>
    </source>
</reference>
<gene>
    <name evidence="2" type="ORF">MKW98_025105</name>
</gene>
<organism evidence="2 3">
    <name type="scientific">Papaver atlanticum</name>
    <dbReference type="NCBI Taxonomy" id="357466"/>
    <lineage>
        <taxon>Eukaryota</taxon>
        <taxon>Viridiplantae</taxon>
        <taxon>Streptophyta</taxon>
        <taxon>Embryophyta</taxon>
        <taxon>Tracheophyta</taxon>
        <taxon>Spermatophyta</taxon>
        <taxon>Magnoliopsida</taxon>
        <taxon>Ranunculales</taxon>
        <taxon>Papaveraceae</taxon>
        <taxon>Papaveroideae</taxon>
        <taxon>Papaver</taxon>
    </lineage>
</organism>
<dbReference type="Gene3D" id="3.90.730.10">
    <property type="entry name" value="Ribonuclease T2-like"/>
    <property type="match status" value="1"/>
</dbReference>
<sequence>MKPSSFLPLLFLLQIFFLTSIPISNSQVPAFNKYILAFQFTKSLCNNPIFNKCDPNWNKDLPNEFTIHGLWDNQCVGTKTASGKQLLLSEIYSNATLRDGLYQSWVDAHVIYTPGGNKDGERRAAADQYFKTTYDLFTNVGDILYELFKGGGLIYPDPFLKCITNTLNEEFLWEIELLYDRASLSILNHYRTDWRLTCSMEIVSLRQSGYNDQKDIMD</sequence>
<comment type="caution">
    <text evidence="2">The sequence shown here is derived from an EMBL/GenBank/DDBJ whole genome shotgun (WGS) entry which is preliminary data.</text>
</comment>
<accession>A0AAD4S194</accession>
<dbReference type="GO" id="GO:0033897">
    <property type="term" value="F:ribonuclease T2 activity"/>
    <property type="evidence" value="ECO:0007669"/>
    <property type="project" value="InterPro"/>
</dbReference>
<dbReference type="InterPro" id="IPR036430">
    <property type="entry name" value="RNase_T2-like_sf"/>
</dbReference>
<keyword evidence="1" id="KW-0732">Signal</keyword>
<dbReference type="EMBL" id="JAJJMB010015535">
    <property type="protein sequence ID" value="KAI3853588.1"/>
    <property type="molecule type" value="Genomic_DNA"/>
</dbReference>
<evidence type="ECO:0000256" key="1">
    <source>
        <dbReference type="SAM" id="SignalP"/>
    </source>
</evidence>
<dbReference type="SUPFAM" id="SSF55895">
    <property type="entry name" value="Ribonuclease Rh-like"/>
    <property type="match status" value="1"/>
</dbReference>
<proteinExistence type="predicted"/>